<keyword evidence="9" id="KW-1185">Reference proteome</keyword>
<accession>A0A5C5ZW40</accession>
<evidence type="ECO:0000256" key="1">
    <source>
        <dbReference type="ARBA" id="ARBA00008779"/>
    </source>
</evidence>
<evidence type="ECO:0000259" key="7">
    <source>
        <dbReference type="Pfam" id="PF00884"/>
    </source>
</evidence>
<dbReference type="AlphaFoldDB" id="A0A5C5ZW40"/>
<dbReference type="PANTHER" id="PTHR42693">
    <property type="entry name" value="ARYLSULFATASE FAMILY MEMBER"/>
    <property type="match status" value="1"/>
</dbReference>
<comment type="caution">
    <text evidence="8">The sequence shown here is derived from an EMBL/GenBank/DDBJ whole genome shotgun (WGS) entry which is preliminary data.</text>
</comment>
<feature type="compositionally biased region" description="Polar residues" evidence="5">
    <location>
        <begin position="510"/>
        <end position="522"/>
    </location>
</feature>
<keyword evidence="3 8" id="KW-0378">Hydrolase</keyword>
<dbReference type="EC" id="3.1.6.1" evidence="8"/>
<dbReference type="PROSITE" id="PS00523">
    <property type="entry name" value="SULFATASE_1"/>
    <property type="match status" value="1"/>
</dbReference>
<evidence type="ECO:0000256" key="4">
    <source>
        <dbReference type="ARBA" id="ARBA00022837"/>
    </source>
</evidence>
<keyword evidence="4" id="KW-0106">Calcium</keyword>
<organism evidence="8 9">
    <name type="scientific">Neorhodopirellula pilleata</name>
    <dbReference type="NCBI Taxonomy" id="2714738"/>
    <lineage>
        <taxon>Bacteria</taxon>
        <taxon>Pseudomonadati</taxon>
        <taxon>Planctomycetota</taxon>
        <taxon>Planctomycetia</taxon>
        <taxon>Pirellulales</taxon>
        <taxon>Pirellulaceae</taxon>
        <taxon>Neorhodopirellula</taxon>
    </lineage>
</organism>
<keyword evidence="6" id="KW-0732">Signal</keyword>
<dbReference type="OrthoDB" id="9783154at2"/>
<dbReference type="InterPro" id="IPR017850">
    <property type="entry name" value="Alkaline_phosphatase_core_sf"/>
</dbReference>
<feature type="domain" description="Sulfatase N-terminal" evidence="7">
    <location>
        <begin position="40"/>
        <end position="335"/>
    </location>
</feature>
<sequence precursor="true">MQQRVSLFKFDRIAILLVLLGAFDPTAKCAQPAASSLSNPNVIFFLTDDLGYSDISCYGAKKVMTPNIDALAAEGVKFTDFHTGASICSPSRAAFLTGAYPQRCGLYMGINENREEHWFLGLHPDELTLAEQFKKQNYRTFMIGKWHLGSESEFHPLKQGFDQYYGMPSNVGHSPKFFDGEKVLFAQAPLNQLTNLYTQRAIDIIKRRSDQPFFLYFAHNYPHTPYQAGKEFIGTSKDGMRGDVIQELDWGFGEMMKTLNDTGIADNTIVIFSSDNGPVKPEYAAPFRGTKYVTFEGGHRVPFIFHWPALIKQGFESVTPIVAMDLFPTLSEIIGAPLPADRKFDGVSLVPLLNGEDLARQDTEPFYYYNCENLQAIRQGNWKLHLPRSQEQVPFWEKNKAFFRLTKPVLYNLRTDHGESQDVAADHQEIVQQMLQTAQGAREELGEYMQRGSGQHPTGSAIPHAPIISTRKDWQAVDAATRAAIQAERLKRHPESESARMKNANKQKQKAGSLNSRKNNKQ</sequence>
<dbReference type="EMBL" id="SJPM01000016">
    <property type="protein sequence ID" value="TWT91201.1"/>
    <property type="molecule type" value="Genomic_DNA"/>
</dbReference>
<dbReference type="GO" id="GO:0046872">
    <property type="term" value="F:metal ion binding"/>
    <property type="evidence" value="ECO:0007669"/>
    <property type="project" value="UniProtKB-KW"/>
</dbReference>
<dbReference type="InterPro" id="IPR000917">
    <property type="entry name" value="Sulfatase_N"/>
</dbReference>
<feature type="signal peptide" evidence="6">
    <location>
        <begin position="1"/>
        <end position="30"/>
    </location>
</feature>
<dbReference type="InterPro" id="IPR024607">
    <property type="entry name" value="Sulfatase_CS"/>
</dbReference>
<dbReference type="Pfam" id="PF00884">
    <property type="entry name" value="Sulfatase"/>
    <property type="match status" value="1"/>
</dbReference>
<gene>
    <name evidence="8" type="primary">atsA_66</name>
    <name evidence="8" type="ORF">Pla100_53750</name>
</gene>
<protein>
    <submittedName>
        <fullName evidence="8">Arylsulfatase</fullName>
        <ecNumber evidence="8">3.1.6.1</ecNumber>
    </submittedName>
</protein>
<evidence type="ECO:0000256" key="6">
    <source>
        <dbReference type="SAM" id="SignalP"/>
    </source>
</evidence>
<name>A0A5C5ZW40_9BACT</name>
<keyword evidence="2" id="KW-0479">Metal-binding</keyword>
<evidence type="ECO:0000313" key="9">
    <source>
        <dbReference type="Proteomes" id="UP000316213"/>
    </source>
</evidence>
<dbReference type="SUPFAM" id="SSF53649">
    <property type="entry name" value="Alkaline phosphatase-like"/>
    <property type="match status" value="1"/>
</dbReference>
<feature type="region of interest" description="Disordered" evidence="5">
    <location>
        <begin position="485"/>
        <end position="522"/>
    </location>
</feature>
<comment type="similarity">
    <text evidence="1">Belongs to the sulfatase family.</text>
</comment>
<proteinExistence type="inferred from homology"/>
<dbReference type="GO" id="GO:0004065">
    <property type="term" value="F:arylsulfatase activity"/>
    <property type="evidence" value="ECO:0007669"/>
    <property type="project" value="UniProtKB-EC"/>
</dbReference>
<dbReference type="InterPro" id="IPR050738">
    <property type="entry name" value="Sulfatase"/>
</dbReference>
<dbReference type="CDD" id="cd16026">
    <property type="entry name" value="GALNS_like"/>
    <property type="match status" value="1"/>
</dbReference>
<dbReference type="Gene3D" id="3.30.1120.10">
    <property type="match status" value="1"/>
</dbReference>
<dbReference type="PANTHER" id="PTHR42693:SF53">
    <property type="entry name" value="ENDO-4-O-SULFATASE"/>
    <property type="match status" value="1"/>
</dbReference>
<dbReference type="Pfam" id="PF14707">
    <property type="entry name" value="Sulfatase_C"/>
    <property type="match status" value="1"/>
</dbReference>
<dbReference type="Gene3D" id="3.40.720.10">
    <property type="entry name" value="Alkaline Phosphatase, subunit A"/>
    <property type="match status" value="1"/>
</dbReference>
<dbReference type="Proteomes" id="UP000316213">
    <property type="component" value="Unassembled WGS sequence"/>
</dbReference>
<evidence type="ECO:0000256" key="2">
    <source>
        <dbReference type="ARBA" id="ARBA00022723"/>
    </source>
</evidence>
<evidence type="ECO:0000313" key="8">
    <source>
        <dbReference type="EMBL" id="TWT91201.1"/>
    </source>
</evidence>
<evidence type="ECO:0000256" key="3">
    <source>
        <dbReference type="ARBA" id="ARBA00022801"/>
    </source>
</evidence>
<feature type="chain" id="PRO_5022662253" evidence="6">
    <location>
        <begin position="31"/>
        <end position="522"/>
    </location>
</feature>
<reference evidence="8 9" key="1">
    <citation type="submission" date="2019-02" db="EMBL/GenBank/DDBJ databases">
        <title>Deep-cultivation of Planctomycetes and their phenomic and genomic characterization uncovers novel biology.</title>
        <authorList>
            <person name="Wiegand S."/>
            <person name="Jogler M."/>
            <person name="Boedeker C."/>
            <person name="Pinto D."/>
            <person name="Vollmers J."/>
            <person name="Rivas-Marin E."/>
            <person name="Kohn T."/>
            <person name="Peeters S.H."/>
            <person name="Heuer A."/>
            <person name="Rast P."/>
            <person name="Oberbeckmann S."/>
            <person name="Bunk B."/>
            <person name="Jeske O."/>
            <person name="Meyerdierks A."/>
            <person name="Storesund J.E."/>
            <person name="Kallscheuer N."/>
            <person name="Luecker S."/>
            <person name="Lage O.M."/>
            <person name="Pohl T."/>
            <person name="Merkel B.J."/>
            <person name="Hornburger P."/>
            <person name="Mueller R.-W."/>
            <person name="Bruemmer F."/>
            <person name="Labrenz M."/>
            <person name="Spormann A.M."/>
            <person name="Op Den Camp H."/>
            <person name="Overmann J."/>
            <person name="Amann R."/>
            <person name="Jetten M.S.M."/>
            <person name="Mascher T."/>
            <person name="Medema M.H."/>
            <person name="Devos D.P."/>
            <person name="Kaster A.-K."/>
            <person name="Ovreas L."/>
            <person name="Rohde M."/>
            <person name="Galperin M.Y."/>
            <person name="Jogler C."/>
        </authorList>
    </citation>
    <scope>NUCLEOTIDE SEQUENCE [LARGE SCALE GENOMIC DNA]</scope>
    <source>
        <strain evidence="8 9">Pla100</strain>
    </source>
</reference>
<evidence type="ECO:0000256" key="5">
    <source>
        <dbReference type="SAM" id="MobiDB-lite"/>
    </source>
</evidence>